<dbReference type="PANTHER" id="PTHR22847:SF745">
    <property type="entry name" value="F-BOX_WD REPEAT-CONTAINING PROTEIN 7"/>
    <property type="match status" value="1"/>
</dbReference>
<evidence type="ECO:0000256" key="1">
    <source>
        <dbReference type="ARBA" id="ARBA00022574"/>
    </source>
</evidence>
<dbReference type="PRINTS" id="PR00320">
    <property type="entry name" value="GPROTEINBRPT"/>
</dbReference>
<dbReference type="Gene3D" id="2.130.10.10">
    <property type="entry name" value="YVTN repeat-like/Quinoprotein amine dehydrogenase"/>
    <property type="match status" value="3"/>
</dbReference>
<organism evidence="6 7">
    <name type="scientific">Synchytrium endobioticum</name>
    <dbReference type="NCBI Taxonomy" id="286115"/>
    <lineage>
        <taxon>Eukaryota</taxon>
        <taxon>Fungi</taxon>
        <taxon>Fungi incertae sedis</taxon>
        <taxon>Chytridiomycota</taxon>
        <taxon>Chytridiomycota incertae sedis</taxon>
        <taxon>Chytridiomycetes</taxon>
        <taxon>Synchytriales</taxon>
        <taxon>Synchytriaceae</taxon>
        <taxon>Synchytrium</taxon>
    </lineage>
</organism>
<feature type="repeat" description="WD" evidence="3">
    <location>
        <begin position="267"/>
        <end position="306"/>
    </location>
</feature>
<dbReference type="VEuPathDB" id="FungiDB:SeMB42_g05308"/>
<feature type="domain" description="F-box" evidence="5">
    <location>
        <begin position="25"/>
        <end position="66"/>
    </location>
</feature>
<evidence type="ECO:0000313" key="6">
    <source>
        <dbReference type="EMBL" id="TPX42010.1"/>
    </source>
</evidence>
<dbReference type="PROSITE" id="PS50082">
    <property type="entry name" value="WD_REPEATS_2"/>
    <property type="match status" value="5"/>
</dbReference>
<dbReference type="AlphaFoldDB" id="A0A507CSH2"/>
<dbReference type="SMART" id="SM00320">
    <property type="entry name" value="WD40"/>
    <property type="match status" value="5"/>
</dbReference>
<dbReference type="Pfam" id="PF00400">
    <property type="entry name" value="WD40"/>
    <property type="match status" value="5"/>
</dbReference>
<dbReference type="SUPFAM" id="SSF81383">
    <property type="entry name" value="F-box domain"/>
    <property type="match status" value="1"/>
</dbReference>
<evidence type="ECO:0000256" key="2">
    <source>
        <dbReference type="ARBA" id="ARBA00022737"/>
    </source>
</evidence>
<feature type="compositionally biased region" description="Pro residues" evidence="4">
    <location>
        <begin position="93"/>
        <end position="104"/>
    </location>
</feature>
<feature type="repeat" description="WD" evidence="3">
    <location>
        <begin position="306"/>
        <end position="345"/>
    </location>
</feature>
<gene>
    <name evidence="6" type="ORF">SeMB42_g05308</name>
</gene>
<evidence type="ECO:0000256" key="3">
    <source>
        <dbReference type="PROSITE-ProRule" id="PRU00221"/>
    </source>
</evidence>
<accession>A0A507CSH2</accession>
<dbReference type="InterPro" id="IPR020472">
    <property type="entry name" value="WD40_PAC1"/>
</dbReference>
<keyword evidence="2" id="KW-0677">Repeat</keyword>
<dbReference type="PROSITE" id="PS50294">
    <property type="entry name" value="WD_REPEATS_REGION"/>
    <property type="match status" value="4"/>
</dbReference>
<dbReference type="InterPro" id="IPR019775">
    <property type="entry name" value="WD40_repeat_CS"/>
</dbReference>
<proteinExistence type="predicted"/>
<dbReference type="SUPFAM" id="SSF50978">
    <property type="entry name" value="WD40 repeat-like"/>
    <property type="match status" value="1"/>
</dbReference>
<feature type="region of interest" description="Disordered" evidence="4">
    <location>
        <begin position="80"/>
        <end position="110"/>
    </location>
</feature>
<dbReference type="Proteomes" id="UP000317494">
    <property type="component" value="Unassembled WGS sequence"/>
</dbReference>
<evidence type="ECO:0000313" key="7">
    <source>
        <dbReference type="Proteomes" id="UP000317494"/>
    </source>
</evidence>
<dbReference type="PROSITE" id="PS00678">
    <property type="entry name" value="WD_REPEATS_1"/>
    <property type="match status" value="2"/>
</dbReference>
<feature type="repeat" description="WD" evidence="3">
    <location>
        <begin position="221"/>
        <end position="266"/>
    </location>
</feature>
<dbReference type="Gene3D" id="1.20.1280.50">
    <property type="match status" value="1"/>
</dbReference>
<sequence length="478" mass="51737">MLHSVTTLNKGDSVKPTQSLSALADEILLLVAAFLASNASAISRLARTSRRFGYLLDDDFLWKELCHLNGFAEIRTAPRYKPKESSPGILTRPRPPPPAPPTPPHGGLQGWKRVFMNNLESERKWKRGDCTVSDASVRHDVQGGASLCLWSNSDMAVSTRPDGVGQVWSVDTGRTIHTLAGHSGPVSVVRCDSANNYIVTGSTDRTVRIWSGLTGECDKVLAGHAGEIVSMDLGRGARGGQYFVASGSEDATARIWTVEDGTCITVLRGHAGAVTCLQLDDDRLFTGSADSTIKIWNWRQGTCTTLQGHAGYVFCLKYSNGKLVTGGADSTIRLWNLENGNPTSQVLFGHESCVVCVSYDGEKIISGSTDTTIRVWDAKNGACLYSLAQHGATVWSLHATKTPPHEEEDLHTLNTDSVLPNGSFGLSILKSYHWASSQLQRASLSDGGYSSELRGDPMYQKTRAKLGLSEPEVKGKSW</sequence>
<dbReference type="InterPro" id="IPR036322">
    <property type="entry name" value="WD40_repeat_dom_sf"/>
</dbReference>
<keyword evidence="7" id="KW-1185">Reference proteome</keyword>
<dbReference type="Pfam" id="PF12937">
    <property type="entry name" value="F-box-like"/>
    <property type="match status" value="1"/>
</dbReference>
<dbReference type="PANTHER" id="PTHR22847">
    <property type="entry name" value="WD40 REPEAT PROTEIN"/>
    <property type="match status" value="1"/>
</dbReference>
<evidence type="ECO:0000256" key="4">
    <source>
        <dbReference type="SAM" id="MobiDB-lite"/>
    </source>
</evidence>
<dbReference type="InterPro" id="IPR036047">
    <property type="entry name" value="F-box-like_dom_sf"/>
</dbReference>
<evidence type="ECO:0000259" key="5">
    <source>
        <dbReference type="Pfam" id="PF12937"/>
    </source>
</evidence>
<comment type="caution">
    <text evidence="6">The sequence shown here is derived from an EMBL/GenBank/DDBJ whole genome shotgun (WGS) entry which is preliminary data.</text>
</comment>
<feature type="repeat" description="WD" evidence="3">
    <location>
        <begin position="179"/>
        <end position="211"/>
    </location>
</feature>
<reference evidence="6 7" key="1">
    <citation type="journal article" date="2019" name="Sci. Rep.">
        <title>Comparative genomics of chytrid fungi reveal insights into the obligate biotrophic and pathogenic lifestyle of Synchytrium endobioticum.</title>
        <authorList>
            <person name="van de Vossenberg B.T.L.H."/>
            <person name="Warris S."/>
            <person name="Nguyen H.D.T."/>
            <person name="van Gent-Pelzer M.P.E."/>
            <person name="Joly D.L."/>
            <person name="van de Geest H.C."/>
            <person name="Bonants P.J.M."/>
            <person name="Smith D.S."/>
            <person name="Levesque C.A."/>
            <person name="van der Lee T.A.J."/>
        </authorList>
    </citation>
    <scope>NUCLEOTIDE SEQUENCE [LARGE SCALE GENOMIC DNA]</scope>
    <source>
        <strain evidence="6 7">MB42</strain>
    </source>
</reference>
<keyword evidence="1 3" id="KW-0853">WD repeat</keyword>
<dbReference type="STRING" id="286115.A0A507CSH2"/>
<dbReference type="InterPro" id="IPR001810">
    <property type="entry name" value="F-box_dom"/>
</dbReference>
<protein>
    <recommendedName>
        <fullName evidence="5">F-box domain-containing protein</fullName>
    </recommendedName>
</protein>
<dbReference type="InterPro" id="IPR015943">
    <property type="entry name" value="WD40/YVTN_repeat-like_dom_sf"/>
</dbReference>
<dbReference type="CDD" id="cd00200">
    <property type="entry name" value="WD40"/>
    <property type="match status" value="1"/>
</dbReference>
<dbReference type="EMBL" id="QEAN01000248">
    <property type="protein sequence ID" value="TPX42010.1"/>
    <property type="molecule type" value="Genomic_DNA"/>
</dbReference>
<name>A0A507CSH2_9FUNG</name>
<dbReference type="InterPro" id="IPR001680">
    <property type="entry name" value="WD40_rpt"/>
</dbReference>
<feature type="repeat" description="WD" evidence="3">
    <location>
        <begin position="347"/>
        <end position="386"/>
    </location>
</feature>